<accession>A0A935IPT4</accession>
<keyword evidence="3" id="KW-0808">Transferase</keyword>
<gene>
    <name evidence="5" type="ORF">IPI13_14880</name>
    <name evidence="6" type="ORF">IPP00_04095</name>
</gene>
<comment type="similarity">
    <text evidence="1">Belongs to the glycosyltransferase 2 family.</text>
</comment>
<evidence type="ECO:0000256" key="3">
    <source>
        <dbReference type="ARBA" id="ARBA00022679"/>
    </source>
</evidence>
<dbReference type="InterPro" id="IPR001173">
    <property type="entry name" value="Glyco_trans_2-like"/>
</dbReference>
<comment type="caution">
    <text evidence="5">The sequence shown here is derived from an EMBL/GenBank/DDBJ whole genome shotgun (WGS) entry which is preliminary data.</text>
</comment>
<evidence type="ECO:0000259" key="4">
    <source>
        <dbReference type="Pfam" id="PF00535"/>
    </source>
</evidence>
<name>A0A935IPT4_9MICO</name>
<dbReference type="CDD" id="cd00761">
    <property type="entry name" value="Glyco_tranf_GTA_type"/>
    <property type="match status" value="1"/>
</dbReference>
<reference evidence="5 7" key="1">
    <citation type="submission" date="2020-10" db="EMBL/GenBank/DDBJ databases">
        <title>Connecting structure to function with the recovery of over 1000 high-quality activated sludge metagenome-assembled genomes encoding full-length rRNA genes using long-read sequencing.</title>
        <authorList>
            <person name="Singleton C.M."/>
            <person name="Petriglieri F."/>
            <person name="Kristensen J.M."/>
            <person name="Kirkegaard R.H."/>
            <person name="Michaelsen T.Y."/>
            <person name="Andersen M.H."/>
            <person name="Karst S.M."/>
            <person name="Dueholm M.S."/>
            <person name="Nielsen P.H."/>
            <person name="Albertsen M."/>
        </authorList>
    </citation>
    <scope>NUCLEOTIDE SEQUENCE [LARGE SCALE GENOMIC DNA]</scope>
    <source>
        <strain evidence="5">Ega_18-Q3-R5-49_MAXAC.001</strain>
        <strain evidence="6">Ribe_18-Q3-R11-54_MAXAC.001</strain>
    </source>
</reference>
<dbReference type="EMBL" id="JADJIB010000005">
    <property type="protein sequence ID" value="MBK7274388.1"/>
    <property type="molecule type" value="Genomic_DNA"/>
</dbReference>
<dbReference type="EMBL" id="JADKGK010000009">
    <property type="protein sequence ID" value="MBL0003185.1"/>
    <property type="molecule type" value="Genomic_DNA"/>
</dbReference>
<dbReference type="GO" id="GO:0016757">
    <property type="term" value="F:glycosyltransferase activity"/>
    <property type="evidence" value="ECO:0007669"/>
    <property type="project" value="UniProtKB-KW"/>
</dbReference>
<proteinExistence type="inferred from homology"/>
<dbReference type="Proteomes" id="UP000726105">
    <property type="component" value="Unassembled WGS sequence"/>
</dbReference>
<feature type="domain" description="Glycosyltransferase 2-like" evidence="4">
    <location>
        <begin position="4"/>
        <end position="115"/>
    </location>
</feature>
<sequence length="281" mass="30688">MKISVIVPTRNSGRTLAACLGSLRRQTHEDVEIIVVDNASTDDTPPIALQLAHIIVDRGPERSAQRNRGAWLASGEIVVFIDSDMVLEPTVLADLAATFEARPEVGAVIIPQRSFGVGFLASCRVLEKSLHVGLDDVEAPRAFRTEVFDLVGRWDETLSAAEDWDLADRTRAAGVEIARVSSWIWHDEGKISLRDQFAKKRYDGRWVAEYLSRKPETRQHVSRPGLRSQLPALLASPVRTGGLVILKSVETAGLVAGMSKAQRAGLVSPRRVSRGPAGLCV</sequence>
<dbReference type="PANTHER" id="PTHR43630:SF1">
    <property type="entry name" value="POLY-BETA-1,6-N-ACETYL-D-GLUCOSAMINE SYNTHASE"/>
    <property type="match status" value="1"/>
</dbReference>
<dbReference type="Pfam" id="PF00535">
    <property type="entry name" value="Glycos_transf_2"/>
    <property type="match status" value="1"/>
</dbReference>
<protein>
    <submittedName>
        <fullName evidence="5">Glycosyltransferase family 2 protein</fullName>
    </submittedName>
</protein>
<evidence type="ECO:0000313" key="7">
    <source>
        <dbReference type="Proteomes" id="UP000726105"/>
    </source>
</evidence>
<evidence type="ECO:0000313" key="5">
    <source>
        <dbReference type="EMBL" id="MBK7274388.1"/>
    </source>
</evidence>
<evidence type="ECO:0000313" key="6">
    <source>
        <dbReference type="EMBL" id="MBL0003185.1"/>
    </source>
</evidence>
<evidence type="ECO:0000256" key="2">
    <source>
        <dbReference type="ARBA" id="ARBA00022676"/>
    </source>
</evidence>
<organism evidence="5 7">
    <name type="scientific">Candidatus Phosphoribacter hodrii</name>
    <dbReference type="NCBI Taxonomy" id="2953743"/>
    <lineage>
        <taxon>Bacteria</taxon>
        <taxon>Bacillati</taxon>
        <taxon>Actinomycetota</taxon>
        <taxon>Actinomycetes</taxon>
        <taxon>Micrococcales</taxon>
        <taxon>Dermatophilaceae</taxon>
        <taxon>Candidatus Phosphoribacter</taxon>
    </lineage>
</organism>
<dbReference type="PANTHER" id="PTHR43630">
    <property type="entry name" value="POLY-BETA-1,6-N-ACETYL-D-GLUCOSAMINE SYNTHASE"/>
    <property type="match status" value="1"/>
</dbReference>
<keyword evidence="2" id="KW-0328">Glycosyltransferase</keyword>
<dbReference type="AlphaFoldDB" id="A0A935IPT4"/>
<dbReference type="InterPro" id="IPR029044">
    <property type="entry name" value="Nucleotide-diphossugar_trans"/>
</dbReference>
<dbReference type="Proteomes" id="UP000886632">
    <property type="component" value="Unassembled WGS sequence"/>
</dbReference>
<dbReference type="Gene3D" id="3.90.550.10">
    <property type="entry name" value="Spore Coat Polysaccharide Biosynthesis Protein SpsA, Chain A"/>
    <property type="match status" value="1"/>
</dbReference>
<evidence type="ECO:0000256" key="1">
    <source>
        <dbReference type="ARBA" id="ARBA00006739"/>
    </source>
</evidence>
<dbReference type="SUPFAM" id="SSF53448">
    <property type="entry name" value="Nucleotide-diphospho-sugar transferases"/>
    <property type="match status" value="1"/>
</dbReference>